<evidence type="ECO:0000313" key="4">
    <source>
        <dbReference type="Proteomes" id="UP001305702"/>
    </source>
</evidence>
<gene>
    <name evidence="3" type="ORF">MJA45_26475</name>
</gene>
<dbReference type="AlphaFoldDB" id="A0AA96LGJ7"/>
<keyword evidence="1" id="KW-1133">Transmembrane helix</keyword>
<evidence type="ECO:0000256" key="1">
    <source>
        <dbReference type="SAM" id="Phobius"/>
    </source>
</evidence>
<sequence length="226" mass="25925">MEERACEIIKDLMPLYYDKVCSLESSKWVEEHLAECRSCRLEMDKIKLAIRLPQEVIEQNDREGEALKGIAVLWNRSKAKAFAIGLLGAALLFGGYVGLFQWEVRKVSAGVIELSEVSQLPDGRIAYHAKLTDGYSVNRIKYEMDKDGNFYLTPLRPIIKTKPISETFLNLIDTLDHEKLVYKEKYGDKAEIQAVYFRTSDEDILIWKKGMELKAASDELEAKLRQ</sequence>
<feature type="domain" description="Putative zinc-finger" evidence="2">
    <location>
        <begin position="6"/>
        <end position="40"/>
    </location>
</feature>
<dbReference type="EMBL" id="CP130318">
    <property type="protein sequence ID" value="WNQ11102.1"/>
    <property type="molecule type" value="Genomic_DNA"/>
</dbReference>
<feature type="transmembrane region" description="Helical" evidence="1">
    <location>
        <begin position="81"/>
        <end position="102"/>
    </location>
</feature>
<dbReference type="Proteomes" id="UP001305702">
    <property type="component" value="Chromosome"/>
</dbReference>
<dbReference type="KEGG" id="paun:MJA45_26475"/>
<protein>
    <submittedName>
        <fullName evidence="3">Zf-HC2 domain-containing protein</fullName>
    </submittedName>
</protein>
<evidence type="ECO:0000313" key="3">
    <source>
        <dbReference type="EMBL" id="WNQ11102.1"/>
    </source>
</evidence>
<keyword evidence="1" id="KW-0812">Transmembrane</keyword>
<dbReference type="RefSeq" id="WP_315604878.1">
    <property type="nucleotide sequence ID" value="NZ_CP130318.1"/>
</dbReference>
<organism evidence="3 4">
    <name type="scientific">Paenibacillus aurantius</name>
    <dbReference type="NCBI Taxonomy" id="2918900"/>
    <lineage>
        <taxon>Bacteria</taxon>
        <taxon>Bacillati</taxon>
        <taxon>Bacillota</taxon>
        <taxon>Bacilli</taxon>
        <taxon>Bacillales</taxon>
        <taxon>Paenibacillaceae</taxon>
        <taxon>Paenibacillus</taxon>
    </lineage>
</organism>
<dbReference type="InterPro" id="IPR027383">
    <property type="entry name" value="Znf_put"/>
</dbReference>
<dbReference type="Pfam" id="PF13490">
    <property type="entry name" value="zf-HC2"/>
    <property type="match status" value="1"/>
</dbReference>
<proteinExistence type="predicted"/>
<keyword evidence="4" id="KW-1185">Reference proteome</keyword>
<keyword evidence="1" id="KW-0472">Membrane</keyword>
<accession>A0AA96LGJ7</accession>
<evidence type="ECO:0000259" key="2">
    <source>
        <dbReference type="Pfam" id="PF13490"/>
    </source>
</evidence>
<name>A0AA96LGJ7_9BACL</name>
<reference evidence="3 4" key="1">
    <citation type="submission" date="2022-02" db="EMBL/GenBank/DDBJ databases">
        <title>Paenibacillus sp. MBLB1776 Whole Genome Shotgun Sequencing.</title>
        <authorList>
            <person name="Hwang C.Y."/>
            <person name="Cho E.-S."/>
            <person name="Seo M.-J."/>
        </authorList>
    </citation>
    <scope>NUCLEOTIDE SEQUENCE [LARGE SCALE GENOMIC DNA]</scope>
    <source>
        <strain evidence="3 4">MBLB1776</strain>
    </source>
</reference>